<keyword evidence="1" id="KW-0805">Transcription regulation</keyword>
<dbReference type="AlphaFoldDB" id="A0AA38GZC9"/>
<dbReference type="Proteomes" id="UP000824469">
    <property type="component" value="Unassembled WGS sequence"/>
</dbReference>
<reference evidence="3 4" key="1">
    <citation type="journal article" date="2021" name="Nat. Plants">
        <title>The Taxus genome provides insights into paclitaxel biosynthesis.</title>
        <authorList>
            <person name="Xiong X."/>
            <person name="Gou J."/>
            <person name="Liao Q."/>
            <person name="Li Y."/>
            <person name="Zhou Q."/>
            <person name="Bi G."/>
            <person name="Li C."/>
            <person name="Du R."/>
            <person name="Wang X."/>
            <person name="Sun T."/>
            <person name="Guo L."/>
            <person name="Liang H."/>
            <person name="Lu P."/>
            <person name="Wu Y."/>
            <person name="Zhang Z."/>
            <person name="Ro D.K."/>
            <person name="Shang Y."/>
            <person name="Huang S."/>
            <person name="Yan J."/>
        </authorList>
    </citation>
    <scope>NUCLEOTIDE SEQUENCE [LARGE SCALE GENOMIC DNA]</scope>
    <source>
        <strain evidence="3">Ta-2019</strain>
    </source>
</reference>
<evidence type="ECO:0000313" key="3">
    <source>
        <dbReference type="EMBL" id="KAH9331891.1"/>
    </source>
</evidence>
<dbReference type="EMBL" id="JAHRHJ020000001">
    <property type="protein sequence ID" value="KAH9331891.1"/>
    <property type="molecule type" value="Genomic_DNA"/>
</dbReference>
<organism evidence="3 4">
    <name type="scientific">Taxus chinensis</name>
    <name type="common">Chinese yew</name>
    <name type="synonym">Taxus wallichiana var. chinensis</name>
    <dbReference type="NCBI Taxonomy" id="29808"/>
    <lineage>
        <taxon>Eukaryota</taxon>
        <taxon>Viridiplantae</taxon>
        <taxon>Streptophyta</taxon>
        <taxon>Embryophyta</taxon>
        <taxon>Tracheophyta</taxon>
        <taxon>Spermatophyta</taxon>
        <taxon>Pinopsida</taxon>
        <taxon>Pinidae</taxon>
        <taxon>Conifers II</taxon>
        <taxon>Cupressales</taxon>
        <taxon>Taxaceae</taxon>
        <taxon>Taxus</taxon>
    </lineage>
</organism>
<dbReference type="OMA" id="CTIFDSH"/>
<accession>A0AA38GZC9</accession>
<keyword evidence="2" id="KW-0804">Transcription</keyword>
<dbReference type="PROSITE" id="PS50985">
    <property type="entry name" value="GRAS"/>
    <property type="match status" value="1"/>
</dbReference>
<evidence type="ECO:0000256" key="1">
    <source>
        <dbReference type="ARBA" id="ARBA00023015"/>
    </source>
</evidence>
<evidence type="ECO:0000313" key="4">
    <source>
        <dbReference type="Proteomes" id="UP000824469"/>
    </source>
</evidence>
<proteinExistence type="predicted"/>
<dbReference type="Pfam" id="PF03514">
    <property type="entry name" value="GRAS"/>
    <property type="match status" value="1"/>
</dbReference>
<sequence length="177" mass="19726">MQVRWRFHSAILTVGTGPNGIVAHGKLNFVERFALCLKNLCAVFDSVEAGLTEEYGLARAMVEHLFFGSMLCRPINYMAGNKEGEIVRAIDIPLQFGFAEDVISQKNIMFAKHIVSSCGDDVGKYYDVESSGNNQLFLKWDSTPLICVSSWNTIQIMFDVGFCLHATTGGREMNEDE</sequence>
<feature type="non-terminal residue" evidence="3">
    <location>
        <position position="177"/>
    </location>
</feature>
<dbReference type="InterPro" id="IPR005202">
    <property type="entry name" value="TF_GRAS"/>
</dbReference>
<name>A0AA38GZC9_TAXCH</name>
<gene>
    <name evidence="3" type="ORF">KI387_003999</name>
</gene>
<evidence type="ECO:0000256" key="2">
    <source>
        <dbReference type="ARBA" id="ARBA00023163"/>
    </source>
</evidence>
<protein>
    <submittedName>
        <fullName evidence="3">Uncharacterized protein</fullName>
    </submittedName>
</protein>
<comment type="caution">
    <text evidence="3">The sequence shown here is derived from an EMBL/GenBank/DDBJ whole genome shotgun (WGS) entry which is preliminary data.</text>
</comment>
<keyword evidence="4" id="KW-1185">Reference proteome</keyword>